<gene>
    <name evidence="5" type="primary">tatC</name>
    <name evidence="7" type="ORF">SAMN06295933_3272</name>
</gene>
<keyword evidence="5" id="KW-0813">Transport</keyword>
<dbReference type="OrthoDB" id="9777044at2"/>
<accession>A0A1X7ERS9</accession>
<feature type="transmembrane region" description="Helical" evidence="5">
    <location>
        <begin position="304"/>
        <end position="322"/>
    </location>
</feature>
<dbReference type="GO" id="GO:0065002">
    <property type="term" value="P:intracellular protein transmembrane transport"/>
    <property type="evidence" value="ECO:0007669"/>
    <property type="project" value="TreeGrafter"/>
</dbReference>
<feature type="compositionally biased region" description="Basic and acidic residues" evidence="6">
    <location>
        <begin position="364"/>
        <end position="389"/>
    </location>
</feature>
<dbReference type="HAMAP" id="MF_00902">
    <property type="entry name" value="TatC"/>
    <property type="match status" value="1"/>
</dbReference>
<proteinExistence type="inferred from homology"/>
<feature type="transmembrane region" description="Helical" evidence="5">
    <location>
        <begin position="280"/>
        <end position="298"/>
    </location>
</feature>
<feature type="compositionally biased region" description="Acidic residues" evidence="6">
    <location>
        <begin position="78"/>
        <end position="89"/>
    </location>
</feature>
<dbReference type="AlphaFoldDB" id="A0A1X7ERS9"/>
<evidence type="ECO:0000256" key="1">
    <source>
        <dbReference type="ARBA" id="ARBA00004141"/>
    </source>
</evidence>
<evidence type="ECO:0000256" key="5">
    <source>
        <dbReference type="HAMAP-Rule" id="MF_00902"/>
    </source>
</evidence>
<evidence type="ECO:0000313" key="7">
    <source>
        <dbReference type="EMBL" id="SMF38828.1"/>
    </source>
</evidence>
<dbReference type="STRING" id="1519643.SAMN06295933_3272"/>
<dbReference type="GO" id="GO:0043953">
    <property type="term" value="P:protein transport by the Tat complex"/>
    <property type="evidence" value="ECO:0007669"/>
    <property type="project" value="UniProtKB-UniRule"/>
</dbReference>
<name>A0A1X7ERS9_9BACT</name>
<dbReference type="PANTHER" id="PTHR30371:SF0">
    <property type="entry name" value="SEC-INDEPENDENT PROTEIN TRANSLOCASE PROTEIN TATC, CHLOROPLASTIC-RELATED"/>
    <property type="match status" value="1"/>
</dbReference>
<evidence type="ECO:0000256" key="3">
    <source>
        <dbReference type="ARBA" id="ARBA00022989"/>
    </source>
</evidence>
<dbReference type="Pfam" id="PF00902">
    <property type="entry name" value="TatC"/>
    <property type="match status" value="1"/>
</dbReference>
<dbReference type="NCBIfam" id="TIGR00945">
    <property type="entry name" value="tatC"/>
    <property type="match status" value="1"/>
</dbReference>
<comment type="subcellular location">
    <subcellularLocation>
        <location evidence="5">Cell membrane</location>
        <topology evidence="5">Multi-pass membrane protein</topology>
    </subcellularLocation>
    <subcellularLocation>
        <location evidence="1">Membrane</location>
        <topology evidence="1">Multi-pass membrane protein</topology>
    </subcellularLocation>
</comment>
<feature type="compositionally biased region" description="Basic and acidic residues" evidence="6">
    <location>
        <begin position="1"/>
        <end position="36"/>
    </location>
</feature>
<dbReference type="EMBL" id="FWZU01000006">
    <property type="protein sequence ID" value="SMF38828.1"/>
    <property type="molecule type" value="Genomic_DNA"/>
</dbReference>
<keyword evidence="5" id="KW-0811">Translocation</keyword>
<sequence length="397" mass="43894">MSGDEKESREVSSEEPEDQKKLEDTETSEGREKIESSSDGSESESESATSSSSAEDSAVDGEDVDSTDLPAESKDSDEQGEADEGDEDEPAMTFLQHMDELRRRFIRIFIACGVGFLACYSFAKPLFSLLMAPLVAVLPEHSTLIFTSLPEGFVTYLKVSFVAGIFLVSPYIFSQIWGFIAPGLYEHERKWMIPLAFLSACFFVGGALFGYYVVFPFGCEFFMGFADEFIRPMPTLREYLSFSLKLLFAFGVIFELPLFIFFLARLGLVTHTWLREKRKYAILVAFICSAILTPPDVITQTLMAIPLILLYEIGIWTSYFFGKKGGRLEANANAKAAGKDPKDSGPDDDGGNGGATASSSSDVEADKTVDGPENEKKQSKKDSDDKNPGYDEDMIEM</sequence>
<evidence type="ECO:0000256" key="2">
    <source>
        <dbReference type="ARBA" id="ARBA00022692"/>
    </source>
</evidence>
<dbReference type="PANTHER" id="PTHR30371">
    <property type="entry name" value="SEC-INDEPENDENT PROTEIN TRANSLOCASE PROTEIN TATC"/>
    <property type="match status" value="1"/>
</dbReference>
<feature type="compositionally biased region" description="Low complexity" evidence="6">
    <location>
        <begin position="46"/>
        <end position="56"/>
    </location>
</feature>
<evidence type="ECO:0000256" key="6">
    <source>
        <dbReference type="SAM" id="MobiDB-lite"/>
    </source>
</evidence>
<comment type="function">
    <text evidence="5">Part of the twin-arginine translocation (Tat) system that transports large folded proteins containing a characteristic twin-arginine motif in their signal peptide across membranes.</text>
</comment>
<keyword evidence="5" id="KW-0653">Protein transport</keyword>
<dbReference type="PRINTS" id="PR01840">
    <property type="entry name" value="TATCFAMILY"/>
</dbReference>
<comment type="similarity">
    <text evidence="5">Belongs to the TatC family.</text>
</comment>
<keyword evidence="2 5" id="KW-0812">Transmembrane</keyword>
<dbReference type="Proteomes" id="UP000192906">
    <property type="component" value="Unassembled WGS sequence"/>
</dbReference>
<feature type="compositionally biased region" description="Acidic residues" evidence="6">
    <location>
        <begin position="57"/>
        <end position="66"/>
    </location>
</feature>
<dbReference type="GO" id="GO:0009977">
    <property type="term" value="F:proton motive force dependent protein transmembrane transporter activity"/>
    <property type="evidence" value="ECO:0007669"/>
    <property type="project" value="TreeGrafter"/>
</dbReference>
<comment type="subunit">
    <text evidence="5">Forms a complex with TatA.</text>
</comment>
<feature type="transmembrane region" description="Helical" evidence="5">
    <location>
        <begin position="105"/>
        <end position="123"/>
    </location>
</feature>
<feature type="transmembrane region" description="Helical" evidence="5">
    <location>
        <begin position="246"/>
        <end position="268"/>
    </location>
</feature>
<evidence type="ECO:0000313" key="8">
    <source>
        <dbReference type="Proteomes" id="UP000192906"/>
    </source>
</evidence>
<protein>
    <recommendedName>
        <fullName evidence="5">Sec-independent protein translocase protein TatC</fullName>
    </recommendedName>
</protein>
<keyword evidence="4 5" id="KW-0472">Membrane</keyword>
<keyword evidence="5" id="KW-1003">Cell membrane</keyword>
<reference evidence="8" key="1">
    <citation type="submission" date="2017-04" db="EMBL/GenBank/DDBJ databases">
        <authorList>
            <person name="Varghese N."/>
            <person name="Submissions S."/>
        </authorList>
    </citation>
    <scope>NUCLEOTIDE SEQUENCE [LARGE SCALE GENOMIC DNA]</scope>
    <source>
        <strain evidence="8">K3S</strain>
    </source>
</reference>
<dbReference type="RefSeq" id="WP_085104179.1">
    <property type="nucleotide sequence ID" value="NZ_FWZU01000006.1"/>
</dbReference>
<organism evidence="7 8">
    <name type="scientific">Desulfovibrio gilichinskyi</name>
    <dbReference type="NCBI Taxonomy" id="1519643"/>
    <lineage>
        <taxon>Bacteria</taxon>
        <taxon>Pseudomonadati</taxon>
        <taxon>Thermodesulfobacteriota</taxon>
        <taxon>Desulfovibrionia</taxon>
        <taxon>Desulfovibrionales</taxon>
        <taxon>Desulfovibrionaceae</taxon>
        <taxon>Desulfovibrio</taxon>
    </lineage>
</organism>
<dbReference type="GO" id="GO:0033281">
    <property type="term" value="C:TAT protein transport complex"/>
    <property type="evidence" value="ECO:0007669"/>
    <property type="project" value="UniProtKB-UniRule"/>
</dbReference>
<keyword evidence="3 5" id="KW-1133">Transmembrane helix</keyword>
<feature type="transmembrane region" description="Helical" evidence="5">
    <location>
        <begin position="159"/>
        <end position="180"/>
    </location>
</feature>
<evidence type="ECO:0000256" key="4">
    <source>
        <dbReference type="ARBA" id="ARBA00023136"/>
    </source>
</evidence>
<feature type="region of interest" description="Disordered" evidence="6">
    <location>
        <begin position="334"/>
        <end position="397"/>
    </location>
</feature>
<keyword evidence="8" id="KW-1185">Reference proteome</keyword>
<feature type="transmembrane region" description="Helical" evidence="5">
    <location>
        <begin position="192"/>
        <end position="214"/>
    </location>
</feature>
<feature type="region of interest" description="Disordered" evidence="6">
    <location>
        <begin position="1"/>
        <end position="89"/>
    </location>
</feature>
<dbReference type="InterPro" id="IPR002033">
    <property type="entry name" value="TatC"/>
</dbReference>